<dbReference type="Proteomes" id="UP000198507">
    <property type="component" value="Unassembled WGS sequence"/>
</dbReference>
<name>A0A1I0D755_9ACTN</name>
<organism evidence="2 3">
    <name type="scientific">Geodermatophilus poikilotrophus</name>
    <dbReference type="NCBI Taxonomy" id="1333667"/>
    <lineage>
        <taxon>Bacteria</taxon>
        <taxon>Bacillati</taxon>
        <taxon>Actinomycetota</taxon>
        <taxon>Actinomycetes</taxon>
        <taxon>Geodermatophilales</taxon>
        <taxon>Geodermatophilaceae</taxon>
        <taxon>Geodermatophilus</taxon>
    </lineage>
</organism>
<evidence type="ECO:0000313" key="3">
    <source>
        <dbReference type="Proteomes" id="UP000198507"/>
    </source>
</evidence>
<feature type="transmembrane region" description="Helical" evidence="1">
    <location>
        <begin position="138"/>
        <end position="160"/>
    </location>
</feature>
<keyword evidence="1" id="KW-1133">Transmembrane helix</keyword>
<feature type="transmembrane region" description="Helical" evidence="1">
    <location>
        <begin position="90"/>
        <end position="108"/>
    </location>
</feature>
<accession>A0A1I0D755</accession>
<feature type="transmembrane region" description="Helical" evidence="1">
    <location>
        <begin position="44"/>
        <end position="62"/>
    </location>
</feature>
<feature type="transmembrane region" description="Helical" evidence="1">
    <location>
        <begin position="21"/>
        <end position="37"/>
    </location>
</feature>
<evidence type="ECO:0000313" key="2">
    <source>
        <dbReference type="EMBL" id="SET28040.1"/>
    </source>
</evidence>
<proteinExistence type="predicted"/>
<keyword evidence="1" id="KW-0812">Transmembrane</keyword>
<dbReference type="AlphaFoldDB" id="A0A1I0D755"/>
<sequence>MDIAQLLADFGDWAFDRHANVLSWYIRPLFLLPLAWFAHRRSGWGIAGTLVALATSIFWFPAPAQPDPQILQFLDFEREWLTGTWDLQKSGQALLAPLALGAYCLAFWRRSVLWGLALLNLMAGGKLLWGVVVGDGTGWAMTVPGLVGLLVCDAAVLWGLRRLRAHRQQPAAEPSSPPVLSSSSS</sequence>
<reference evidence="3" key="1">
    <citation type="submission" date="2016-10" db="EMBL/GenBank/DDBJ databases">
        <authorList>
            <person name="Varghese N."/>
            <person name="Submissions S."/>
        </authorList>
    </citation>
    <scope>NUCLEOTIDE SEQUENCE [LARGE SCALE GENOMIC DNA]</scope>
    <source>
        <strain evidence="3">DSM 44209</strain>
    </source>
</reference>
<keyword evidence="3" id="KW-1185">Reference proteome</keyword>
<gene>
    <name evidence="2" type="ORF">SAMN04488546_1964</name>
</gene>
<evidence type="ECO:0000256" key="1">
    <source>
        <dbReference type="SAM" id="Phobius"/>
    </source>
</evidence>
<keyword evidence="1" id="KW-0472">Membrane</keyword>
<dbReference type="OrthoDB" id="3425563at2"/>
<protein>
    <submittedName>
        <fullName evidence="2">Uncharacterized protein</fullName>
    </submittedName>
</protein>
<feature type="transmembrane region" description="Helical" evidence="1">
    <location>
        <begin position="113"/>
        <end position="132"/>
    </location>
</feature>
<dbReference type="RefSeq" id="WP_091442920.1">
    <property type="nucleotide sequence ID" value="NZ_FOIE01000003.1"/>
</dbReference>
<dbReference type="EMBL" id="FOIE01000003">
    <property type="protein sequence ID" value="SET28040.1"/>
    <property type="molecule type" value="Genomic_DNA"/>
</dbReference>